<keyword evidence="2" id="KW-1185">Reference proteome</keyword>
<proteinExistence type="predicted"/>
<organism evidence="1 2">
    <name type="scientific">Gossypium arboreum</name>
    <name type="common">Tree cotton</name>
    <name type="synonym">Gossypium nanking</name>
    <dbReference type="NCBI Taxonomy" id="29729"/>
    <lineage>
        <taxon>Eukaryota</taxon>
        <taxon>Viridiplantae</taxon>
        <taxon>Streptophyta</taxon>
        <taxon>Embryophyta</taxon>
        <taxon>Tracheophyta</taxon>
        <taxon>Spermatophyta</taxon>
        <taxon>Magnoliopsida</taxon>
        <taxon>eudicotyledons</taxon>
        <taxon>Gunneridae</taxon>
        <taxon>Pentapetalae</taxon>
        <taxon>rosids</taxon>
        <taxon>malvids</taxon>
        <taxon>Malvales</taxon>
        <taxon>Malvaceae</taxon>
        <taxon>Malvoideae</taxon>
        <taxon>Gossypium</taxon>
    </lineage>
</organism>
<sequence length="41" mass="4715">MVLNWLTHQVNAMSQTWSYTDSHISVLIPCPRHSLTLAHIL</sequence>
<dbReference type="EMBL" id="KN426853">
    <property type="protein sequence ID" value="KHG23931.1"/>
    <property type="molecule type" value="Genomic_DNA"/>
</dbReference>
<reference evidence="2" key="1">
    <citation type="submission" date="2014-09" db="EMBL/GenBank/DDBJ databases">
        <authorList>
            <person name="Mudge J."/>
            <person name="Ramaraj T."/>
            <person name="Lindquist I.E."/>
            <person name="Bharti A.K."/>
            <person name="Sundararajan A."/>
            <person name="Cameron C.T."/>
            <person name="Woodward J.E."/>
            <person name="May G.D."/>
            <person name="Brubaker C."/>
            <person name="Broadhvest J."/>
            <person name="Wilkins T.A."/>
        </authorList>
    </citation>
    <scope>NUCLEOTIDE SEQUENCE</scope>
    <source>
        <strain evidence="2">cv. AKA8401</strain>
    </source>
</reference>
<evidence type="ECO:0000313" key="2">
    <source>
        <dbReference type="Proteomes" id="UP000032142"/>
    </source>
</evidence>
<evidence type="ECO:0000313" key="1">
    <source>
        <dbReference type="EMBL" id="KHG23931.1"/>
    </source>
</evidence>
<dbReference type="Proteomes" id="UP000032142">
    <property type="component" value="Unassembled WGS sequence"/>
</dbReference>
<dbReference type="AlphaFoldDB" id="A0A0B0PKN0"/>
<protein>
    <submittedName>
        <fullName evidence="1">Uncharacterized protein</fullName>
    </submittedName>
</protein>
<name>A0A0B0PKN0_GOSAR</name>
<gene>
    <name evidence="1" type="ORF">F383_28506</name>
</gene>
<accession>A0A0B0PKN0</accession>